<organism evidence="2 3">
    <name type="scientific">Mucilaginibacter pedocola</name>
    <dbReference type="NCBI Taxonomy" id="1792845"/>
    <lineage>
        <taxon>Bacteria</taxon>
        <taxon>Pseudomonadati</taxon>
        <taxon>Bacteroidota</taxon>
        <taxon>Sphingobacteriia</taxon>
        <taxon>Sphingobacteriales</taxon>
        <taxon>Sphingobacteriaceae</taxon>
        <taxon>Mucilaginibacter</taxon>
    </lineage>
</organism>
<dbReference type="InterPro" id="IPR001173">
    <property type="entry name" value="Glyco_trans_2-like"/>
</dbReference>
<comment type="caution">
    <text evidence="2">The sequence shown here is derived from an EMBL/GenBank/DDBJ whole genome shotgun (WGS) entry which is preliminary data.</text>
</comment>
<feature type="domain" description="Glycosyltransferase 2-like" evidence="1">
    <location>
        <begin position="6"/>
        <end position="172"/>
    </location>
</feature>
<dbReference type="PANTHER" id="PTHR22916">
    <property type="entry name" value="GLYCOSYLTRANSFERASE"/>
    <property type="match status" value="1"/>
</dbReference>
<name>A0A1S9PAW5_9SPHI</name>
<dbReference type="Proteomes" id="UP000189739">
    <property type="component" value="Unassembled WGS sequence"/>
</dbReference>
<evidence type="ECO:0000259" key="1">
    <source>
        <dbReference type="Pfam" id="PF00535"/>
    </source>
</evidence>
<dbReference type="RefSeq" id="WP_078349799.1">
    <property type="nucleotide sequence ID" value="NZ_MBTF01000034.1"/>
</dbReference>
<dbReference type="EMBL" id="MBTF01000034">
    <property type="protein sequence ID" value="OOQ58071.1"/>
    <property type="molecule type" value="Genomic_DNA"/>
</dbReference>
<evidence type="ECO:0000313" key="2">
    <source>
        <dbReference type="EMBL" id="OOQ58071.1"/>
    </source>
</evidence>
<proteinExistence type="predicted"/>
<dbReference type="AlphaFoldDB" id="A0A1S9PAW5"/>
<dbReference type="InterPro" id="IPR029044">
    <property type="entry name" value="Nucleotide-diphossugar_trans"/>
</dbReference>
<evidence type="ECO:0000313" key="3">
    <source>
        <dbReference type="Proteomes" id="UP000189739"/>
    </source>
</evidence>
<protein>
    <recommendedName>
        <fullName evidence="1">Glycosyltransferase 2-like domain-containing protein</fullName>
    </recommendedName>
</protein>
<dbReference type="PANTHER" id="PTHR22916:SF3">
    <property type="entry name" value="UDP-GLCNAC:BETAGAL BETA-1,3-N-ACETYLGLUCOSAMINYLTRANSFERASE-LIKE PROTEIN 1"/>
    <property type="match status" value="1"/>
</dbReference>
<accession>A0A1S9PAW5</accession>
<reference evidence="2 3" key="1">
    <citation type="submission" date="2016-07" db="EMBL/GenBank/DDBJ databases">
        <title>Genomic analysis of zinc-resistant bacterium Mucilaginibacter pedocola TBZ30.</title>
        <authorList>
            <person name="Huang J."/>
            <person name="Tang J."/>
        </authorList>
    </citation>
    <scope>NUCLEOTIDE SEQUENCE [LARGE SCALE GENOMIC DNA]</scope>
    <source>
        <strain evidence="2 3">TBZ30</strain>
    </source>
</reference>
<sequence length="342" mass="38405">MELGVSVIICCYNSAKRLPQTLKHLAAQQVPANIPWEVIVIDNASTDDTYALASQLWEAENTTAAGFKLLRQPIPGKNHAFNMGVEQAKFEFILTCDDDNWLNPNYIHLAYDIMLADSKIGALGGFGIIEPEQPALLPQAELEKITVHSSQTWATEQHWVYGAGSVYRKSILTNLAANNWQQVTKGRTGTSLICGEDVEFCFIFYLSGYKIIADDRLTFKHFIPHGRQNAAYIAKLSYWMAYTNVLLYSYFAILNQEKKPIERVLKNWLFSTAKAIIKQNILLVLKPFKSASAATHAPLQLKGLGGTFNALRQNSKRIVKHHYHIKNLLTKINSPQQTPTPA</sequence>
<gene>
    <name evidence="2" type="ORF">BC343_10450</name>
</gene>
<dbReference type="SUPFAM" id="SSF53448">
    <property type="entry name" value="Nucleotide-diphospho-sugar transferases"/>
    <property type="match status" value="1"/>
</dbReference>
<dbReference type="GO" id="GO:0016758">
    <property type="term" value="F:hexosyltransferase activity"/>
    <property type="evidence" value="ECO:0007669"/>
    <property type="project" value="UniProtKB-ARBA"/>
</dbReference>
<dbReference type="OrthoDB" id="786280at2"/>
<dbReference type="STRING" id="1792845.BC343_10450"/>
<keyword evidence="3" id="KW-1185">Reference proteome</keyword>
<dbReference type="CDD" id="cd00761">
    <property type="entry name" value="Glyco_tranf_GTA_type"/>
    <property type="match status" value="1"/>
</dbReference>
<dbReference type="Pfam" id="PF00535">
    <property type="entry name" value="Glycos_transf_2"/>
    <property type="match status" value="1"/>
</dbReference>
<dbReference type="Gene3D" id="3.90.550.10">
    <property type="entry name" value="Spore Coat Polysaccharide Biosynthesis Protein SpsA, Chain A"/>
    <property type="match status" value="1"/>
</dbReference>